<evidence type="ECO:0000259" key="1">
    <source>
        <dbReference type="Pfam" id="PF07883"/>
    </source>
</evidence>
<dbReference type="PANTHER" id="PTHR43698:SF1">
    <property type="entry name" value="BLL4564 PROTEIN"/>
    <property type="match status" value="1"/>
</dbReference>
<dbReference type="InterPro" id="IPR047263">
    <property type="entry name" value="HNL-like_cupin"/>
</dbReference>
<dbReference type="KEGG" id="mbn:Mboo_0949"/>
<dbReference type="Proteomes" id="UP000002408">
    <property type="component" value="Chromosome"/>
</dbReference>
<organism evidence="2 3">
    <name type="scientific">Methanoregula boonei (strain DSM 21154 / JCM 14090 / 6A8)</name>
    <dbReference type="NCBI Taxonomy" id="456442"/>
    <lineage>
        <taxon>Archaea</taxon>
        <taxon>Methanobacteriati</taxon>
        <taxon>Methanobacteriota</taxon>
        <taxon>Stenosarchaea group</taxon>
        <taxon>Methanomicrobia</taxon>
        <taxon>Methanomicrobiales</taxon>
        <taxon>Methanoregulaceae</taxon>
        <taxon>Methanoregula</taxon>
    </lineage>
</organism>
<dbReference type="InterPro" id="IPR014710">
    <property type="entry name" value="RmlC-like_jellyroll"/>
</dbReference>
<dbReference type="SUPFAM" id="SSF51182">
    <property type="entry name" value="RmlC-like cupins"/>
    <property type="match status" value="1"/>
</dbReference>
<name>A7I6V6_METB6</name>
<dbReference type="InterPro" id="IPR011051">
    <property type="entry name" value="RmlC_Cupin_sf"/>
</dbReference>
<evidence type="ECO:0000313" key="3">
    <source>
        <dbReference type="Proteomes" id="UP000002408"/>
    </source>
</evidence>
<feature type="domain" description="Cupin type-2" evidence="1">
    <location>
        <begin position="52"/>
        <end position="109"/>
    </location>
</feature>
<dbReference type="GeneID" id="5411805"/>
<dbReference type="RefSeq" id="WP_012106492.1">
    <property type="nucleotide sequence ID" value="NC_009712.1"/>
</dbReference>
<dbReference type="Pfam" id="PF07883">
    <property type="entry name" value="Cupin_2"/>
    <property type="match status" value="1"/>
</dbReference>
<dbReference type="OrthoDB" id="82049at2157"/>
<reference evidence="3" key="1">
    <citation type="journal article" date="2015" name="Microbiology">
        <title>Genome of Methanoregula boonei 6A8 reveals adaptations to oligotrophic peatland environments.</title>
        <authorList>
            <person name="Braeuer S."/>
            <person name="Cadillo-Quiroz H."/>
            <person name="Kyrpides N."/>
            <person name="Woyke T."/>
            <person name="Goodwin L."/>
            <person name="Detter C."/>
            <person name="Podell S."/>
            <person name="Yavitt J.B."/>
            <person name="Zinder S.H."/>
        </authorList>
    </citation>
    <scope>NUCLEOTIDE SEQUENCE [LARGE SCALE GENOMIC DNA]</scope>
    <source>
        <strain evidence="3">DSM 21154 / JCM 14090 / 6A8</strain>
    </source>
</reference>
<dbReference type="HOGENOM" id="CLU_072993_2_1_2"/>
<protein>
    <submittedName>
        <fullName evidence="2">Cupin 2, conserved barrel domain protein</fullName>
    </submittedName>
</protein>
<sequence>MDSSKEMPVPAIFPKGEKISGGGIVNDHFTGTAWLSMLVPDDGTYHCPIYNVTFEPGARNNWHKHPGGQILLVTGGRGYYQEEGKPARELHAGDVVTIPPQVKHWHGAAPDSGFVHIGITANPGLGDARWLEPVTDEEYQKLD</sequence>
<evidence type="ECO:0000313" key="2">
    <source>
        <dbReference type="EMBL" id="ABS55467.1"/>
    </source>
</evidence>
<dbReference type="AlphaFoldDB" id="A7I6V6"/>
<dbReference type="EMBL" id="CP000780">
    <property type="protein sequence ID" value="ABS55467.1"/>
    <property type="molecule type" value="Genomic_DNA"/>
</dbReference>
<dbReference type="InterPro" id="IPR013096">
    <property type="entry name" value="Cupin_2"/>
</dbReference>
<dbReference type="Gene3D" id="2.60.120.10">
    <property type="entry name" value="Jelly Rolls"/>
    <property type="match status" value="1"/>
</dbReference>
<keyword evidence="3" id="KW-1185">Reference proteome</keyword>
<accession>A7I6V6</accession>
<dbReference type="CDD" id="cd02233">
    <property type="entry name" value="cupin_HNL-like"/>
    <property type="match status" value="1"/>
</dbReference>
<dbReference type="eggNOG" id="arCOG03444">
    <property type="taxonomic scope" value="Archaea"/>
</dbReference>
<dbReference type="PANTHER" id="PTHR43698">
    <property type="entry name" value="RIBD C-TERMINAL DOMAIN CONTAINING PROTEIN"/>
    <property type="match status" value="1"/>
</dbReference>
<proteinExistence type="predicted"/>
<gene>
    <name evidence="2" type="ordered locus">Mboo_0949</name>
</gene>
<dbReference type="STRING" id="456442.Mboo_0949"/>